<dbReference type="Proteomes" id="UP000552097">
    <property type="component" value="Unassembled WGS sequence"/>
</dbReference>
<evidence type="ECO:0000259" key="1">
    <source>
        <dbReference type="Pfam" id="PF12323"/>
    </source>
</evidence>
<evidence type="ECO:0000313" key="3">
    <source>
        <dbReference type="Proteomes" id="UP000552097"/>
    </source>
</evidence>
<reference evidence="2 3" key="1">
    <citation type="submission" date="2020-08" db="EMBL/GenBank/DDBJ databases">
        <title>Sequencing the genomes of 1000 actinobacteria strains.</title>
        <authorList>
            <person name="Klenk H.-P."/>
        </authorList>
    </citation>
    <scope>NUCLEOTIDE SEQUENCE [LARGE SCALE GENOMIC DNA]</scope>
    <source>
        <strain evidence="2 3">DSM 45486</strain>
    </source>
</reference>
<dbReference type="EMBL" id="JACHMO010000001">
    <property type="protein sequence ID" value="MBB5804174.1"/>
    <property type="molecule type" value="Genomic_DNA"/>
</dbReference>
<evidence type="ECO:0000313" key="2">
    <source>
        <dbReference type="EMBL" id="MBB5804174.1"/>
    </source>
</evidence>
<dbReference type="InterPro" id="IPR021027">
    <property type="entry name" value="Transposase_put_HTH"/>
</dbReference>
<sequence>MVSGSVVKRAFRYRFHPSSAQEVELLRTFGCVRVVYNRALEARTQAWFGEQRRVNYVQTSALLTAWKKTDGLGFLNEVPLQQSLRHLQSAFAAF</sequence>
<keyword evidence="3" id="KW-1185">Reference proteome</keyword>
<name>A0A7W9HLX9_9PSEU</name>
<feature type="domain" description="Transposase putative helix-turn-helix" evidence="1">
    <location>
        <begin position="7"/>
        <end position="47"/>
    </location>
</feature>
<protein>
    <submittedName>
        <fullName evidence="2">Transposase</fullName>
    </submittedName>
</protein>
<dbReference type="Pfam" id="PF12323">
    <property type="entry name" value="HTH_OrfB_IS605"/>
    <property type="match status" value="1"/>
</dbReference>
<accession>A0A7W9HLX9</accession>
<dbReference type="AlphaFoldDB" id="A0A7W9HLX9"/>
<gene>
    <name evidence="2" type="ORF">F4560_003942</name>
</gene>
<dbReference type="RefSeq" id="WP_246477844.1">
    <property type="nucleotide sequence ID" value="NZ_JACHMO010000001.1"/>
</dbReference>
<organism evidence="2 3">
    <name type="scientific">Saccharothrix ecbatanensis</name>
    <dbReference type="NCBI Taxonomy" id="1105145"/>
    <lineage>
        <taxon>Bacteria</taxon>
        <taxon>Bacillati</taxon>
        <taxon>Actinomycetota</taxon>
        <taxon>Actinomycetes</taxon>
        <taxon>Pseudonocardiales</taxon>
        <taxon>Pseudonocardiaceae</taxon>
        <taxon>Saccharothrix</taxon>
    </lineage>
</organism>
<proteinExistence type="predicted"/>
<comment type="caution">
    <text evidence="2">The sequence shown here is derived from an EMBL/GenBank/DDBJ whole genome shotgun (WGS) entry which is preliminary data.</text>
</comment>